<protein>
    <submittedName>
        <fullName evidence="2">Uncharacterized protein</fullName>
    </submittedName>
</protein>
<sequence>MVQRDTSIDKKPILSMALPSSGDSIKGQDAQLVLEAYKGYPSETTSQNDSKDQPNESTSAHEIRRSTVAEAPDSLAERTNQPLLSSDSPLNLSQTVDGDEVFGDTLILDSSPILEESLNQSQSEDIKIDARHTLIALPLQEIPAKDGQSLSNVVPQGTESPIDTQLMSGDQVAATGAETASPKVIRVSRFWRKSPSSISLQFDLPSAKDVLEQMLKAIVKFMILGGIFFSMLHPKTNSNIKHIVNILVDVDGLSLIIALSTIRDNPKNFISCTHFLDEIRHSKGTKWKFLEKVRKFEILINKEYSSRGLERRVSREDLMRILSTLGTLEGCLLVCALSSISRTPEQIALCEVFVEICSMASEHASNQAISARVQQTAYTPEKEVVAKVFGSQIGSSILNLLRTRYDHMDVLLLRMLLMDDKLEKKKDILERFLKDQKFSDNEFICGSDVPMTVEALVSDFGRGLIREICVPKNTDLENLKPRSLSQRFKAAEDVCPAAYDLFMRSLKNSQTSHQSVSPISRAGLNSRKQKITDLNHLMKDEILEQISQELTRIGKSILNTEDSAEYFENVSETLRNMSMEFDNGVDSFHLHLSNFMEQLSKAYKDQNIELPDRLDYAKIKESALQCVNSFEYHIAHLESLHPQIDGTWSSIKEILSSLKIFYSIVRGALENYLREGQESVRLMAGGILFVEQRRTMMGVYIK</sequence>
<dbReference type="RefSeq" id="XP_062876888.1">
    <property type="nucleotide sequence ID" value="XM_063020818.1"/>
</dbReference>
<feature type="region of interest" description="Disordered" evidence="1">
    <location>
        <begin position="37"/>
        <end position="96"/>
    </location>
</feature>
<gene>
    <name evidence="2" type="ORF">PUMCH_001779</name>
</gene>
<feature type="compositionally biased region" description="Basic and acidic residues" evidence="1">
    <location>
        <begin position="49"/>
        <end position="67"/>
    </location>
</feature>
<dbReference type="EMBL" id="CP138895">
    <property type="protein sequence ID" value="WPK24505.1"/>
    <property type="molecule type" value="Genomic_DNA"/>
</dbReference>
<evidence type="ECO:0000313" key="2">
    <source>
        <dbReference type="EMBL" id="WPK24505.1"/>
    </source>
</evidence>
<feature type="compositionally biased region" description="Basic and acidic residues" evidence="1">
    <location>
        <begin position="1"/>
        <end position="12"/>
    </location>
</feature>
<keyword evidence="3" id="KW-1185">Reference proteome</keyword>
<dbReference type="GeneID" id="88172844"/>
<organism evidence="2 3">
    <name type="scientific">Australozyma saopauloensis</name>
    <dbReference type="NCBI Taxonomy" id="291208"/>
    <lineage>
        <taxon>Eukaryota</taxon>
        <taxon>Fungi</taxon>
        <taxon>Dikarya</taxon>
        <taxon>Ascomycota</taxon>
        <taxon>Saccharomycotina</taxon>
        <taxon>Pichiomycetes</taxon>
        <taxon>Metschnikowiaceae</taxon>
        <taxon>Australozyma</taxon>
    </lineage>
</organism>
<evidence type="ECO:0000256" key="1">
    <source>
        <dbReference type="SAM" id="MobiDB-lite"/>
    </source>
</evidence>
<name>A0AAX4H7F6_9ASCO</name>
<reference evidence="2 3" key="1">
    <citation type="submission" date="2023-10" db="EMBL/GenBank/DDBJ databases">
        <title>Draft Genome Sequence of Candida saopaulonensis from a very Premature Infant with Sepsis.</title>
        <authorList>
            <person name="Ning Y."/>
            <person name="Dai R."/>
            <person name="Xiao M."/>
            <person name="Xu Y."/>
            <person name="Yan Q."/>
            <person name="Zhang L."/>
        </authorList>
    </citation>
    <scope>NUCLEOTIDE SEQUENCE [LARGE SCALE GENOMIC DNA]</scope>
    <source>
        <strain evidence="2 3">19XY460</strain>
    </source>
</reference>
<proteinExistence type="predicted"/>
<evidence type="ECO:0000313" key="3">
    <source>
        <dbReference type="Proteomes" id="UP001338582"/>
    </source>
</evidence>
<dbReference type="KEGG" id="asau:88172844"/>
<dbReference type="AlphaFoldDB" id="A0AAX4H7F6"/>
<feature type="region of interest" description="Disordered" evidence="1">
    <location>
        <begin position="1"/>
        <end position="25"/>
    </location>
</feature>
<accession>A0AAX4H7F6</accession>
<feature type="compositionally biased region" description="Low complexity" evidence="1">
    <location>
        <begin position="80"/>
        <end position="94"/>
    </location>
</feature>
<dbReference type="Proteomes" id="UP001338582">
    <property type="component" value="Chromosome 2"/>
</dbReference>